<dbReference type="Gene3D" id="3.40.50.150">
    <property type="entry name" value="Vaccinia Virus protein VP39"/>
    <property type="match status" value="1"/>
</dbReference>
<keyword evidence="4" id="KW-1185">Reference proteome</keyword>
<feature type="region of interest" description="Disordered" evidence="1">
    <location>
        <begin position="1"/>
        <end position="28"/>
    </location>
</feature>
<comment type="caution">
    <text evidence="3">The sequence shown here is derived from an EMBL/GenBank/DDBJ whole genome shotgun (WGS) entry which is preliminary data.</text>
</comment>
<feature type="domain" description="Methyltransferase type 11" evidence="2">
    <location>
        <begin position="74"/>
        <end position="164"/>
    </location>
</feature>
<dbReference type="RefSeq" id="WP_150007255.1">
    <property type="nucleotide sequence ID" value="NZ_BKCN01000014.1"/>
</dbReference>
<dbReference type="EMBL" id="BKCN01000014">
    <property type="protein sequence ID" value="GER04866.1"/>
    <property type="molecule type" value="Genomic_DNA"/>
</dbReference>
<evidence type="ECO:0000313" key="4">
    <source>
        <dbReference type="Proteomes" id="UP000324996"/>
    </source>
</evidence>
<sequence>MPKTVDQTTSAPADETYGDENLGDETANRPEFVDYYTRDDVALGRQAHFSRLRDSLLAIRAMEGDADRALDVADIGGGTGDCSVVWAEKGHKPICIDIGRDLIEAGRTRAKALGLDIGYEVGSATALPLASGSVDIALLPELLEHVEDWQACLDEATRIVRPGG</sequence>
<protein>
    <recommendedName>
        <fullName evidence="2">Methyltransferase type 11 domain-containing protein</fullName>
    </recommendedName>
</protein>
<dbReference type="Proteomes" id="UP000324996">
    <property type="component" value="Unassembled WGS sequence"/>
</dbReference>
<evidence type="ECO:0000259" key="2">
    <source>
        <dbReference type="Pfam" id="PF08241"/>
    </source>
</evidence>
<evidence type="ECO:0000313" key="3">
    <source>
        <dbReference type="EMBL" id="GER04866.1"/>
    </source>
</evidence>
<organism evidence="3 4">
    <name type="scientific">Iodidimonas nitroreducens</name>
    <dbReference type="NCBI Taxonomy" id="1236968"/>
    <lineage>
        <taxon>Bacteria</taxon>
        <taxon>Pseudomonadati</taxon>
        <taxon>Pseudomonadota</taxon>
        <taxon>Alphaproteobacteria</taxon>
        <taxon>Iodidimonadales</taxon>
        <taxon>Iodidimonadaceae</taxon>
        <taxon>Iodidimonas</taxon>
    </lineage>
</organism>
<dbReference type="GO" id="GO:0008757">
    <property type="term" value="F:S-adenosylmethionine-dependent methyltransferase activity"/>
    <property type="evidence" value="ECO:0007669"/>
    <property type="project" value="InterPro"/>
</dbReference>
<dbReference type="CDD" id="cd02440">
    <property type="entry name" value="AdoMet_MTases"/>
    <property type="match status" value="1"/>
</dbReference>
<name>A0A5A7ND57_9PROT</name>
<dbReference type="AlphaFoldDB" id="A0A5A7ND57"/>
<dbReference type="InterPro" id="IPR013216">
    <property type="entry name" value="Methyltransf_11"/>
</dbReference>
<evidence type="ECO:0000256" key="1">
    <source>
        <dbReference type="SAM" id="MobiDB-lite"/>
    </source>
</evidence>
<reference evidence="3 4" key="1">
    <citation type="submission" date="2019-09" db="EMBL/GenBank/DDBJ databases">
        <title>NBRP : Genome information of microbial organism related human and environment.</title>
        <authorList>
            <person name="Hattori M."/>
            <person name="Oshima K."/>
            <person name="Inaba H."/>
            <person name="Suda W."/>
            <person name="Sakamoto M."/>
            <person name="Iino T."/>
            <person name="Kitahara M."/>
            <person name="Oshida Y."/>
            <person name="Iida T."/>
            <person name="Kudo T."/>
            <person name="Itoh T."/>
            <person name="Ohkuma M."/>
        </authorList>
    </citation>
    <scope>NUCLEOTIDE SEQUENCE [LARGE SCALE GENOMIC DNA]</scope>
    <source>
        <strain evidence="3 4">Q-1</strain>
    </source>
</reference>
<dbReference type="InterPro" id="IPR029063">
    <property type="entry name" value="SAM-dependent_MTases_sf"/>
</dbReference>
<proteinExistence type="predicted"/>
<accession>A0A5A7ND57</accession>
<dbReference type="Pfam" id="PF08241">
    <property type="entry name" value="Methyltransf_11"/>
    <property type="match status" value="1"/>
</dbReference>
<feature type="compositionally biased region" description="Polar residues" evidence="1">
    <location>
        <begin position="1"/>
        <end position="11"/>
    </location>
</feature>
<dbReference type="SUPFAM" id="SSF53335">
    <property type="entry name" value="S-adenosyl-L-methionine-dependent methyltransferases"/>
    <property type="match status" value="1"/>
</dbReference>
<gene>
    <name evidence="3" type="ORF">JCM17846_25480</name>
</gene>